<feature type="transmembrane region" description="Helical" evidence="3">
    <location>
        <begin position="304"/>
        <end position="327"/>
    </location>
</feature>
<dbReference type="InterPro" id="IPR001039">
    <property type="entry name" value="MHC_I_a_a1/a2"/>
</dbReference>
<dbReference type="InterPro" id="IPR007110">
    <property type="entry name" value="Ig-like_dom"/>
</dbReference>
<organism evidence="6 7">
    <name type="scientific">Coilia grayii</name>
    <name type="common">Gray's grenadier anchovy</name>
    <dbReference type="NCBI Taxonomy" id="363190"/>
    <lineage>
        <taxon>Eukaryota</taxon>
        <taxon>Metazoa</taxon>
        <taxon>Chordata</taxon>
        <taxon>Craniata</taxon>
        <taxon>Vertebrata</taxon>
        <taxon>Euteleostomi</taxon>
        <taxon>Actinopterygii</taxon>
        <taxon>Neopterygii</taxon>
        <taxon>Teleostei</taxon>
        <taxon>Clupei</taxon>
        <taxon>Clupeiformes</taxon>
        <taxon>Clupeoidei</taxon>
        <taxon>Engraulidae</taxon>
        <taxon>Coilinae</taxon>
        <taxon>Coilia</taxon>
    </lineage>
</organism>
<feature type="domain" description="Ig-like" evidence="5">
    <location>
        <begin position="201"/>
        <end position="295"/>
    </location>
</feature>
<dbReference type="Pfam" id="PF07654">
    <property type="entry name" value="C1-set"/>
    <property type="match status" value="1"/>
</dbReference>
<comment type="caution">
    <text evidence="6">The sequence shown here is derived from an EMBL/GenBank/DDBJ whole genome shotgun (WGS) entry which is preliminary data.</text>
</comment>
<evidence type="ECO:0000313" key="6">
    <source>
        <dbReference type="EMBL" id="KAL2080172.1"/>
    </source>
</evidence>
<dbReference type="Gene3D" id="3.30.500.10">
    <property type="entry name" value="MHC class I-like antigen recognition-like"/>
    <property type="match status" value="1"/>
</dbReference>
<evidence type="ECO:0000256" key="3">
    <source>
        <dbReference type="SAM" id="Phobius"/>
    </source>
</evidence>
<sequence>MKRGMEIAGLLAVLCCAHLAFGEIHSLKYFYTASAEIQDFPEFVVVAMVDEVQFVHYDSDSKKAVPKQDWIEKNANSQYWERETGIFLGASQNFKANIDIAKSRFNQTGGVHTFQNMYGCQWDDETGAIDGYHQYGYDGEDFISLDLKAQRWIAPLRQSEITKHKWDADRAMTEYWAKQYHGKYCIDWLKKYVQYGSSTLGRKVPPQVSLLQKGSEMVCHATGFYPEGVMITWKKDGEEMQDDVDVGETLPNEDGTFQKRAVLTVSAEERKKGNYTCEVTHKSGTFMPKEPRKVPGTEPSPSGLIPGVVIGVLLLIALVALAGFLWWKKGNSGFGPVNTKDDASASSDETQQKV</sequence>
<dbReference type="CDD" id="cd07698">
    <property type="entry name" value="IgC1_MHC_I_alpha3"/>
    <property type="match status" value="1"/>
</dbReference>
<dbReference type="InterPro" id="IPR013783">
    <property type="entry name" value="Ig-like_fold"/>
</dbReference>
<keyword evidence="1" id="KW-0325">Glycoprotein</keyword>
<dbReference type="SUPFAM" id="SSF48726">
    <property type="entry name" value="Immunoglobulin"/>
    <property type="match status" value="1"/>
</dbReference>
<dbReference type="InterPro" id="IPR036179">
    <property type="entry name" value="Ig-like_dom_sf"/>
</dbReference>
<proteinExistence type="inferred from homology"/>
<dbReference type="InterPro" id="IPR011162">
    <property type="entry name" value="MHC_I/II-like_Ag-recog"/>
</dbReference>
<dbReference type="AlphaFoldDB" id="A0ABD1IZA9"/>
<dbReference type="Proteomes" id="UP001591681">
    <property type="component" value="Unassembled WGS sequence"/>
</dbReference>
<protein>
    <recommendedName>
        <fullName evidence="5">Ig-like domain-containing protein</fullName>
    </recommendedName>
</protein>
<feature type="signal peptide" evidence="4">
    <location>
        <begin position="1"/>
        <end position="22"/>
    </location>
</feature>
<gene>
    <name evidence="6" type="ORF">ACEWY4_023965</name>
</gene>
<evidence type="ECO:0000259" key="5">
    <source>
        <dbReference type="PROSITE" id="PS50835"/>
    </source>
</evidence>
<dbReference type="SMART" id="SM00407">
    <property type="entry name" value="IGc1"/>
    <property type="match status" value="1"/>
</dbReference>
<dbReference type="PRINTS" id="PR01638">
    <property type="entry name" value="MHCCLASSI"/>
</dbReference>
<keyword evidence="3" id="KW-1133">Transmembrane helix</keyword>
<dbReference type="InterPro" id="IPR011161">
    <property type="entry name" value="MHC_I-like_Ag-recog"/>
</dbReference>
<evidence type="ECO:0000256" key="1">
    <source>
        <dbReference type="ARBA" id="ARBA00023180"/>
    </source>
</evidence>
<accession>A0ABD1IZA9</accession>
<keyword evidence="3" id="KW-0812">Transmembrane</keyword>
<evidence type="ECO:0000256" key="2">
    <source>
        <dbReference type="RuleBase" id="RU004439"/>
    </source>
</evidence>
<keyword evidence="4" id="KW-0732">Signal</keyword>
<dbReference type="Pfam" id="PF00129">
    <property type="entry name" value="MHC_I"/>
    <property type="match status" value="1"/>
</dbReference>
<name>A0ABD1IZA9_9TELE</name>
<feature type="chain" id="PRO_5044846059" description="Ig-like domain-containing protein" evidence="4">
    <location>
        <begin position="23"/>
        <end position="354"/>
    </location>
</feature>
<dbReference type="EMBL" id="JBHFQA010000021">
    <property type="protein sequence ID" value="KAL2080172.1"/>
    <property type="molecule type" value="Genomic_DNA"/>
</dbReference>
<dbReference type="PANTHER" id="PTHR16675:SF237">
    <property type="entry name" value="MHC CLASS I ANTIGEN TRANSCRIPT VARIANT 1-RELATED"/>
    <property type="match status" value="1"/>
</dbReference>
<evidence type="ECO:0000256" key="4">
    <source>
        <dbReference type="SAM" id="SignalP"/>
    </source>
</evidence>
<keyword evidence="3" id="KW-0472">Membrane</keyword>
<dbReference type="InterPro" id="IPR037055">
    <property type="entry name" value="MHC_I-like_Ag-recog_sf"/>
</dbReference>
<dbReference type="InterPro" id="IPR003597">
    <property type="entry name" value="Ig_C1-set"/>
</dbReference>
<keyword evidence="7" id="KW-1185">Reference proteome</keyword>
<dbReference type="InterPro" id="IPR050208">
    <property type="entry name" value="MHC_class-I_related"/>
</dbReference>
<dbReference type="PANTHER" id="PTHR16675">
    <property type="entry name" value="MHC CLASS I-RELATED"/>
    <property type="match status" value="1"/>
</dbReference>
<dbReference type="FunFam" id="3.30.500.10:FF:000001">
    <property type="entry name" value="H-2 class I histocompatibility antigen, alpha chain"/>
    <property type="match status" value="1"/>
</dbReference>
<comment type="similarity">
    <text evidence="2">Belongs to the MHC class I family.</text>
</comment>
<evidence type="ECO:0000313" key="7">
    <source>
        <dbReference type="Proteomes" id="UP001591681"/>
    </source>
</evidence>
<reference evidence="6 7" key="1">
    <citation type="submission" date="2024-09" db="EMBL/GenBank/DDBJ databases">
        <title>A chromosome-level genome assembly of Gray's grenadier anchovy, Coilia grayii.</title>
        <authorList>
            <person name="Fu Z."/>
        </authorList>
    </citation>
    <scope>NUCLEOTIDE SEQUENCE [LARGE SCALE GENOMIC DNA]</scope>
    <source>
        <strain evidence="6">G4</strain>
        <tissue evidence="6">Muscle</tissue>
    </source>
</reference>
<dbReference type="PROSITE" id="PS50835">
    <property type="entry name" value="IG_LIKE"/>
    <property type="match status" value="1"/>
</dbReference>
<dbReference type="Gene3D" id="2.60.40.10">
    <property type="entry name" value="Immunoglobulins"/>
    <property type="match status" value="1"/>
</dbReference>
<dbReference type="SUPFAM" id="SSF54452">
    <property type="entry name" value="MHC antigen-recognition domain"/>
    <property type="match status" value="1"/>
</dbReference>